<evidence type="ECO:0000313" key="2">
    <source>
        <dbReference type="EMBL" id="GAA1568334.1"/>
    </source>
</evidence>
<name>A0ABP4P0D5_9ACTN</name>
<dbReference type="PANTHER" id="PTHR43194">
    <property type="entry name" value="HYDROLASE ALPHA/BETA FOLD FAMILY"/>
    <property type="match status" value="1"/>
</dbReference>
<evidence type="ECO:0000259" key="1">
    <source>
        <dbReference type="Pfam" id="PF00561"/>
    </source>
</evidence>
<dbReference type="PANTHER" id="PTHR43194:SF2">
    <property type="entry name" value="PEROXISOMAL MEMBRANE PROTEIN LPX1"/>
    <property type="match status" value="1"/>
</dbReference>
<keyword evidence="3" id="KW-1185">Reference proteome</keyword>
<dbReference type="Gene3D" id="3.40.50.1820">
    <property type="entry name" value="alpha/beta hydrolase"/>
    <property type="match status" value="1"/>
</dbReference>
<dbReference type="EMBL" id="BAAAND010000001">
    <property type="protein sequence ID" value="GAA1568334.1"/>
    <property type="molecule type" value="Genomic_DNA"/>
</dbReference>
<comment type="caution">
    <text evidence="2">The sequence shown here is derived from an EMBL/GenBank/DDBJ whole genome shotgun (WGS) entry which is preliminary data.</text>
</comment>
<dbReference type="GO" id="GO:0016787">
    <property type="term" value="F:hydrolase activity"/>
    <property type="evidence" value="ECO:0007669"/>
    <property type="project" value="UniProtKB-KW"/>
</dbReference>
<dbReference type="Proteomes" id="UP001500190">
    <property type="component" value="Unassembled WGS sequence"/>
</dbReference>
<accession>A0ABP4P0D5</accession>
<reference evidence="3" key="1">
    <citation type="journal article" date="2019" name="Int. J. Syst. Evol. Microbiol.">
        <title>The Global Catalogue of Microorganisms (GCM) 10K type strain sequencing project: providing services to taxonomists for standard genome sequencing and annotation.</title>
        <authorList>
            <consortium name="The Broad Institute Genomics Platform"/>
            <consortium name="The Broad Institute Genome Sequencing Center for Infectious Disease"/>
            <person name="Wu L."/>
            <person name="Ma J."/>
        </authorList>
    </citation>
    <scope>NUCLEOTIDE SEQUENCE [LARGE SCALE GENOMIC DNA]</scope>
    <source>
        <strain evidence="3">JCM 14304</strain>
    </source>
</reference>
<evidence type="ECO:0000313" key="3">
    <source>
        <dbReference type="Proteomes" id="UP001500190"/>
    </source>
</evidence>
<dbReference type="PRINTS" id="PR00111">
    <property type="entry name" value="ABHYDROLASE"/>
</dbReference>
<dbReference type="Pfam" id="PF00561">
    <property type="entry name" value="Abhydrolase_1"/>
    <property type="match status" value="1"/>
</dbReference>
<feature type="domain" description="AB hydrolase-1" evidence="1">
    <location>
        <begin position="26"/>
        <end position="252"/>
    </location>
</feature>
<dbReference type="InterPro" id="IPR029058">
    <property type="entry name" value="AB_hydrolase_fold"/>
</dbReference>
<dbReference type="SUPFAM" id="SSF53474">
    <property type="entry name" value="alpha/beta-Hydrolases"/>
    <property type="match status" value="1"/>
</dbReference>
<gene>
    <name evidence="2" type="ORF">GCM10009742_08010</name>
</gene>
<dbReference type="InterPro" id="IPR000073">
    <property type="entry name" value="AB_hydrolase_1"/>
</dbReference>
<sequence length="265" mass="28920">MVEDVDVMVRRGDVEIAVDDRGGDGPVVVLLHGLAGSSREFLPTADALMDSFRVLLIDQRGHGGSTRRPADVSRAAYVDDVVAVVEEVVPGQRVSLVGQSMGAHTAMLTAAARPDLVDRLVMLEGIAAGDDRPEEARKIGQYFASWPVPFADEVAAREFLGDGPLAVAWCNDLERAADGLRPRFDADVMEATIAAVQEDRWTEWEQLEPPTLAVFAEHGMFTREQEDELIRRRPQTRRAVIAGGSHDAHLDAFDGWIEVLRGGLS</sequence>
<proteinExistence type="predicted"/>
<protein>
    <submittedName>
        <fullName evidence="2">Alpha/beta hydrolase</fullName>
    </submittedName>
</protein>
<dbReference type="InterPro" id="IPR050228">
    <property type="entry name" value="Carboxylesterase_BioH"/>
</dbReference>
<keyword evidence="2" id="KW-0378">Hydrolase</keyword>
<organism evidence="2 3">
    <name type="scientific">Kribbella karoonensis</name>
    <dbReference type="NCBI Taxonomy" id="324851"/>
    <lineage>
        <taxon>Bacteria</taxon>
        <taxon>Bacillati</taxon>
        <taxon>Actinomycetota</taxon>
        <taxon>Actinomycetes</taxon>
        <taxon>Propionibacteriales</taxon>
        <taxon>Kribbellaceae</taxon>
        <taxon>Kribbella</taxon>
    </lineage>
</organism>